<dbReference type="InterPro" id="IPR000073">
    <property type="entry name" value="AB_hydrolase_1"/>
</dbReference>
<accession>M0KQ09</accession>
<dbReference type="GO" id="GO:0016020">
    <property type="term" value="C:membrane"/>
    <property type="evidence" value="ECO:0007669"/>
    <property type="project" value="TreeGrafter"/>
</dbReference>
<gene>
    <name evidence="3" type="ORF">C442_05471</name>
</gene>
<keyword evidence="1 3" id="KW-0378">Hydrolase</keyword>
<sequence length="282" mass="30719">MPTIQIEDGSLWYEETGTGPPLICLHGGWQDHRSWQAQVDYFADEYRVITVDLRGHGRTGPTGSRRYSVDLFADDLEKLVATLDVDRPVLAGISAGGMVIQTYLDRHPDSARGAVIGGPLQTLPPIELPHGMKQLFSPLPLLSGSLSAVGPKLTFKTLLDSIRMTNGGHWLSLDETVRKQSLNAVDSISATEFQKIFRALYERVAPTLSHVSTPTLVLYGDHEIPLVKRQGERIARTVQTGTAQSIPDSGHLVNQDQSGGFNEACSAFFDGLTKAADDAKGR</sequence>
<name>M0KQ09_9EURY</name>
<protein>
    <submittedName>
        <fullName evidence="3">Alpha/beta hydrolase fold protein</fullName>
    </submittedName>
</protein>
<dbReference type="SUPFAM" id="SSF53474">
    <property type="entry name" value="alpha/beta-Hydrolases"/>
    <property type="match status" value="1"/>
</dbReference>
<organism evidence="3 4">
    <name type="scientific">Haloarcula amylolytica JCM 13557</name>
    <dbReference type="NCBI Taxonomy" id="1227452"/>
    <lineage>
        <taxon>Archaea</taxon>
        <taxon>Methanobacteriati</taxon>
        <taxon>Methanobacteriota</taxon>
        <taxon>Stenosarchaea group</taxon>
        <taxon>Halobacteria</taxon>
        <taxon>Halobacteriales</taxon>
        <taxon>Haloarculaceae</taxon>
        <taxon>Haloarcula</taxon>
    </lineage>
</organism>
<comment type="caution">
    <text evidence="3">The sequence shown here is derived from an EMBL/GenBank/DDBJ whole genome shotgun (WGS) entry which is preliminary data.</text>
</comment>
<evidence type="ECO:0000256" key="1">
    <source>
        <dbReference type="ARBA" id="ARBA00022801"/>
    </source>
</evidence>
<keyword evidence="4" id="KW-1185">Reference proteome</keyword>
<dbReference type="Gene3D" id="3.40.50.1820">
    <property type="entry name" value="alpha/beta hydrolase"/>
    <property type="match status" value="1"/>
</dbReference>
<reference evidence="3 4" key="1">
    <citation type="journal article" date="2014" name="PLoS Genet.">
        <title>Phylogenetically driven sequencing of extremely halophilic archaea reveals strategies for static and dynamic osmo-response.</title>
        <authorList>
            <person name="Becker E.A."/>
            <person name="Seitzer P.M."/>
            <person name="Tritt A."/>
            <person name="Larsen D."/>
            <person name="Krusor M."/>
            <person name="Yao A.I."/>
            <person name="Wu D."/>
            <person name="Madern D."/>
            <person name="Eisen J.A."/>
            <person name="Darling A.E."/>
            <person name="Facciotti M.T."/>
        </authorList>
    </citation>
    <scope>NUCLEOTIDE SEQUENCE [LARGE SCALE GENOMIC DNA]</scope>
    <source>
        <strain evidence="3 4">JCM 13557</strain>
    </source>
</reference>
<dbReference type="InterPro" id="IPR050266">
    <property type="entry name" value="AB_hydrolase_sf"/>
</dbReference>
<dbReference type="Pfam" id="PF00561">
    <property type="entry name" value="Abhydrolase_1"/>
    <property type="match status" value="1"/>
</dbReference>
<evidence type="ECO:0000313" key="3">
    <source>
        <dbReference type="EMBL" id="EMA23286.1"/>
    </source>
</evidence>
<dbReference type="InterPro" id="IPR029058">
    <property type="entry name" value="AB_hydrolase_fold"/>
</dbReference>
<dbReference type="PATRIC" id="fig|1227452.3.peg.1092"/>
<dbReference type="PANTHER" id="PTHR43798:SF31">
    <property type="entry name" value="AB HYDROLASE SUPERFAMILY PROTEIN YCLE"/>
    <property type="match status" value="1"/>
</dbReference>
<dbReference type="GO" id="GO:0016787">
    <property type="term" value="F:hydrolase activity"/>
    <property type="evidence" value="ECO:0007669"/>
    <property type="project" value="UniProtKB-KW"/>
</dbReference>
<proteinExistence type="predicted"/>
<evidence type="ECO:0000259" key="2">
    <source>
        <dbReference type="Pfam" id="PF00561"/>
    </source>
</evidence>
<dbReference type="Proteomes" id="UP000011623">
    <property type="component" value="Unassembled WGS sequence"/>
</dbReference>
<evidence type="ECO:0000313" key="4">
    <source>
        <dbReference type="Proteomes" id="UP000011623"/>
    </source>
</evidence>
<dbReference type="PANTHER" id="PTHR43798">
    <property type="entry name" value="MONOACYLGLYCEROL LIPASE"/>
    <property type="match status" value="1"/>
</dbReference>
<feature type="domain" description="AB hydrolase-1" evidence="2">
    <location>
        <begin position="20"/>
        <end position="253"/>
    </location>
</feature>
<dbReference type="RefSeq" id="WP_008308487.1">
    <property type="nucleotide sequence ID" value="NZ_AOLW01000012.1"/>
</dbReference>
<dbReference type="EMBL" id="AOLW01000012">
    <property type="protein sequence ID" value="EMA23286.1"/>
    <property type="molecule type" value="Genomic_DNA"/>
</dbReference>
<dbReference type="AlphaFoldDB" id="M0KQ09"/>